<organism evidence="3 4">
    <name type="scientific">Eucalyptus globulus</name>
    <name type="common">Tasmanian blue gum</name>
    <dbReference type="NCBI Taxonomy" id="34317"/>
    <lineage>
        <taxon>Eukaryota</taxon>
        <taxon>Viridiplantae</taxon>
        <taxon>Streptophyta</taxon>
        <taxon>Embryophyta</taxon>
        <taxon>Tracheophyta</taxon>
        <taxon>Spermatophyta</taxon>
        <taxon>Magnoliopsida</taxon>
        <taxon>eudicotyledons</taxon>
        <taxon>Gunneridae</taxon>
        <taxon>Pentapetalae</taxon>
        <taxon>rosids</taxon>
        <taxon>malvids</taxon>
        <taxon>Myrtales</taxon>
        <taxon>Myrtaceae</taxon>
        <taxon>Myrtoideae</taxon>
        <taxon>Eucalypteae</taxon>
        <taxon>Eucalyptus</taxon>
    </lineage>
</organism>
<feature type="compositionally biased region" description="Polar residues" evidence="1">
    <location>
        <begin position="37"/>
        <end position="65"/>
    </location>
</feature>
<gene>
    <name evidence="3" type="ORF">ACJRO7_010831</name>
</gene>
<comment type="caution">
    <text evidence="3">The sequence shown here is derived from an EMBL/GenBank/DDBJ whole genome shotgun (WGS) entry which is preliminary data.</text>
</comment>
<feature type="region of interest" description="Disordered" evidence="1">
    <location>
        <begin position="761"/>
        <end position="813"/>
    </location>
</feature>
<keyword evidence="4" id="KW-1185">Reference proteome</keyword>
<feature type="compositionally biased region" description="Polar residues" evidence="1">
    <location>
        <begin position="1"/>
        <end position="11"/>
    </location>
</feature>
<keyword evidence="2" id="KW-0812">Transmembrane</keyword>
<evidence type="ECO:0000313" key="3">
    <source>
        <dbReference type="EMBL" id="KAL3749771.1"/>
    </source>
</evidence>
<dbReference type="PANTHER" id="PTHR34775">
    <property type="entry name" value="TRANSMEMBRANE PROTEIN"/>
    <property type="match status" value="1"/>
</dbReference>
<evidence type="ECO:0000256" key="2">
    <source>
        <dbReference type="SAM" id="Phobius"/>
    </source>
</evidence>
<proteinExistence type="predicted"/>
<evidence type="ECO:0000313" key="4">
    <source>
        <dbReference type="Proteomes" id="UP001634007"/>
    </source>
</evidence>
<protein>
    <submittedName>
        <fullName evidence="3">Uncharacterized protein</fullName>
    </submittedName>
</protein>
<evidence type="ECO:0000256" key="1">
    <source>
        <dbReference type="SAM" id="MobiDB-lite"/>
    </source>
</evidence>
<feature type="compositionally biased region" description="Low complexity" evidence="1">
    <location>
        <begin position="800"/>
        <end position="813"/>
    </location>
</feature>
<accession>A0ABD3LHX4</accession>
<feature type="region of interest" description="Disordered" evidence="1">
    <location>
        <begin position="310"/>
        <end position="357"/>
    </location>
</feature>
<name>A0ABD3LHX4_EUCGL</name>
<keyword evidence="2" id="KW-0472">Membrane</keyword>
<feature type="compositionally biased region" description="Polar residues" evidence="1">
    <location>
        <begin position="763"/>
        <end position="775"/>
    </location>
</feature>
<feature type="compositionally biased region" description="Polar residues" evidence="1">
    <location>
        <begin position="113"/>
        <end position="126"/>
    </location>
</feature>
<dbReference type="Proteomes" id="UP001634007">
    <property type="component" value="Unassembled WGS sequence"/>
</dbReference>
<dbReference type="EMBL" id="JBJKBG010000002">
    <property type="protein sequence ID" value="KAL3749772.1"/>
    <property type="molecule type" value="Genomic_DNA"/>
</dbReference>
<feature type="region of interest" description="Disordered" evidence="1">
    <location>
        <begin position="1"/>
        <end position="140"/>
    </location>
</feature>
<dbReference type="EMBL" id="JBJKBG010000002">
    <property type="protein sequence ID" value="KAL3749771.1"/>
    <property type="molecule type" value="Genomic_DNA"/>
</dbReference>
<feature type="transmembrane region" description="Helical" evidence="2">
    <location>
        <begin position="684"/>
        <end position="706"/>
    </location>
</feature>
<feature type="compositionally biased region" description="Basic and acidic residues" evidence="1">
    <location>
        <begin position="80"/>
        <end position="93"/>
    </location>
</feature>
<sequence>MATPFSKSCQSPTPPARHNHHPGSRSSEVGNPMRRSFSGSPFSKPSVVPNSRGFNPVTPANSPSEYPQRLSAGRDSLTSFREHEDKENGKDLSAKQARTKSVAPFKSPKSPKNFMSPTISAASKVNASPKKRVLTDRNEPVRTSVTLSDLRSSCGSLSLSEALEEPNSKLEVETENVAVADSCDSTVTDLDCADANHVVSSSSKGSRKKVAFDSNVQTIPLDESETSDGVDVNEDLKTSPAPGLPCNLLAPLDADPLMPPYDPKFNYLSPRPQFLHYRPSPRRMHYLSNEKDGNPLDDTLCIGDFSDTDLTEETLSNDSPKEPDVVSSSETAKAADSDETEDASNGEMAKEADGDGEVLLDEEFETIPNAASLEMAKEAVEVKKVSKCRFSTITKCISLVFILLVVAGMAMTGANSPLRNCSYIKGSMFGELLETSKLAESVGVDFDELAQNFWHLYGESVSYISELIEHLKGDKRVSGFSYYNLTNLQEDLWIEKNIVGGSMVKATPIVEQHDGEVAASEEEDETNILEVEEADGFQVDDGLMIEEEVAEVVKQHDAEVFAGQEVVAEVGEETHNLELEDFELRFNVTEPEFPEEEQFQETVVAATSVTGNEEQQKPDSVQVVAFEPAEFQGEKLVSNCDESDSNQKTVIGSENIKAVDVAVNSQSSEAEDSTIVESESNVSLYVMAGLILVGLSLPAAAAFFYVKRGSSSMSAPTPVEQPWATKNFNISPVSASVEHTMWQRRSSLNCPTEVDISGESCPSEMSSFQKKSSLGSGLKGANEAQSQERRLKKNYRRESLASSSSELSMDSHSYGSFTTYEKVACKHRNGDEEVLITPIRRSSRLLKQVTSP</sequence>
<keyword evidence="2" id="KW-1133">Transmembrane helix</keyword>
<dbReference type="AlphaFoldDB" id="A0ABD3LHX4"/>
<dbReference type="PANTHER" id="PTHR34775:SF4">
    <property type="entry name" value="TRANSMEMBRANE PROTEIN"/>
    <property type="match status" value="1"/>
</dbReference>
<reference evidence="3 4" key="1">
    <citation type="submission" date="2024-11" db="EMBL/GenBank/DDBJ databases">
        <title>Chromosome-level genome assembly of Eucalyptus globulus Labill. provides insights into its genome evolution.</title>
        <authorList>
            <person name="Li X."/>
        </authorList>
    </citation>
    <scope>NUCLEOTIDE SEQUENCE [LARGE SCALE GENOMIC DNA]</scope>
    <source>
        <strain evidence="3">CL2024</strain>
        <tissue evidence="3">Fresh tender leaves</tissue>
    </source>
</reference>